<organism evidence="7 8">
    <name type="scientific">Pseudoduganella violacea</name>
    <dbReference type="NCBI Taxonomy" id="1715466"/>
    <lineage>
        <taxon>Bacteria</taxon>
        <taxon>Pseudomonadati</taxon>
        <taxon>Pseudomonadota</taxon>
        <taxon>Betaproteobacteria</taxon>
        <taxon>Burkholderiales</taxon>
        <taxon>Oxalobacteraceae</taxon>
        <taxon>Telluria group</taxon>
        <taxon>Pseudoduganella</taxon>
    </lineage>
</organism>
<dbReference type="GO" id="GO:0016020">
    <property type="term" value="C:membrane"/>
    <property type="evidence" value="ECO:0007669"/>
    <property type="project" value="UniProtKB-SubCell"/>
</dbReference>
<feature type="transmembrane region" description="Helical" evidence="6">
    <location>
        <begin position="220"/>
        <end position="238"/>
    </location>
</feature>
<evidence type="ECO:0000256" key="3">
    <source>
        <dbReference type="ARBA" id="ARBA00022692"/>
    </source>
</evidence>
<dbReference type="AlphaFoldDB" id="A0A7W5BGK1"/>
<evidence type="ECO:0000256" key="6">
    <source>
        <dbReference type="SAM" id="Phobius"/>
    </source>
</evidence>
<keyword evidence="3 6" id="KW-0812">Transmembrane</keyword>
<evidence type="ECO:0000313" key="8">
    <source>
        <dbReference type="Proteomes" id="UP000541535"/>
    </source>
</evidence>
<evidence type="ECO:0000313" key="7">
    <source>
        <dbReference type="EMBL" id="MBB3121845.1"/>
    </source>
</evidence>
<comment type="subcellular location">
    <subcellularLocation>
        <location evidence="1">Membrane</location>
        <topology evidence="1">Multi-pass membrane protein</topology>
    </subcellularLocation>
</comment>
<name>A0A7W5BGK1_9BURK</name>
<evidence type="ECO:0000256" key="2">
    <source>
        <dbReference type="ARBA" id="ARBA00022475"/>
    </source>
</evidence>
<keyword evidence="2" id="KW-1003">Cell membrane</keyword>
<dbReference type="EC" id="2.5.1.39" evidence="7"/>
<keyword evidence="5 6" id="KW-0472">Membrane</keyword>
<feature type="transmembrane region" description="Helical" evidence="6">
    <location>
        <begin position="50"/>
        <end position="67"/>
    </location>
</feature>
<dbReference type="CDD" id="cd13964">
    <property type="entry name" value="PT_UbiA_1"/>
    <property type="match status" value="1"/>
</dbReference>
<dbReference type="Gene3D" id="1.10.357.140">
    <property type="entry name" value="UbiA prenyltransferase"/>
    <property type="match status" value="1"/>
</dbReference>
<feature type="transmembrane region" description="Helical" evidence="6">
    <location>
        <begin position="26"/>
        <end position="44"/>
    </location>
</feature>
<evidence type="ECO:0000256" key="4">
    <source>
        <dbReference type="ARBA" id="ARBA00022989"/>
    </source>
</evidence>
<dbReference type="InterPro" id="IPR050475">
    <property type="entry name" value="Prenyltransferase_related"/>
</dbReference>
<feature type="transmembrane region" description="Helical" evidence="6">
    <location>
        <begin position="141"/>
        <end position="160"/>
    </location>
</feature>
<protein>
    <submittedName>
        <fullName evidence="7">4-hydroxybenzoate polyprenyltransferase</fullName>
        <ecNumber evidence="7">2.5.1.39</ecNumber>
    </submittedName>
</protein>
<dbReference type="PANTHER" id="PTHR42723:SF1">
    <property type="entry name" value="CHLOROPHYLL SYNTHASE, CHLOROPLASTIC"/>
    <property type="match status" value="1"/>
</dbReference>
<keyword evidence="8" id="KW-1185">Reference proteome</keyword>
<feature type="transmembrane region" description="Helical" evidence="6">
    <location>
        <begin position="112"/>
        <end position="129"/>
    </location>
</feature>
<dbReference type="GO" id="GO:0008412">
    <property type="term" value="F:4-hydroxybenzoate polyprenyltransferase activity"/>
    <property type="evidence" value="ECO:0007669"/>
    <property type="project" value="UniProtKB-EC"/>
</dbReference>
<reference evidence="7 8" key="1">
    <citation type="submission" date="2020-08" db="EMBL/GenBank/DDBJ databases">
        <title>Genomic Encyclopedia of Type Strains, Phase III (KMG-III): the genomes of soil and plant-associated and newly described type strains.</title>
        <authorList>
            <person name="Whitman W."/>
        </authorList>
    </citation>
    <scope>NUCLEOTIDE SEQUENCE [LARGE SCALE GENOMIC DNA]</scope>
    <source>
        <strain evidence="7 8">CECT 8897</strain>
    </source>
</reference>
<proteinExistence type="predicted"/>
<keyword evidence="4 6" id="KW-1133">Transmembrane helix</keyword>
<dbReference type="Proteomes" id="UP000541535">
    <property type="component" value="Unassembled WGS sequence"/>
</dbReference>
<accession>A0A7W5BGK1</accession>
<dbReference type="InterPro" id="IPR044878">
    <property type="entry name" value="UbiA_sf"/>
</dbReference>
<feature type="transmembrane region" description="Helical" evidence="6">
    <location>
        <begin position="166"/>
        <end position="186"/>
    </location>
</feature>
<feature type="transmembrane region" description="Helical" evidence="6">
    <location>
        <begin position="88"/>
        <end position="106"/>
    </location>
</feature>
<dbReference type="InterPro" id="IPR000537">
    <property type="entry name" value="UbiA_prenyltransferase"/>
</dbReference>
<dbReference type="EMBL" id="JACHXD010000020">
    <property type="protein sequence ID" value="MBB3121845.1"/>
    <property type="molecule type" value="Genomic_DNA"/>
</dbReference>
<dbReference type="PANTHER" id="PTHR42723">
    <property type="entry name" value="CHLOROPHYLL SYNTHASE"/>
    <property type="match status" value="1"/>
</dbReference>
<keyword evidence="7" id="KW-0808">Transferase</keyword>
<dbReference type="RefSeq" id="WP_183443530.1">
    <property type="nucleotide sequence ID" value="NZ_JACHXD010000020.1"/>
</dbReference>
<evidence type="ECO:0000256" key="5">
    <source>
        <dbReference type="ARBA" id="ARBA00023136"/>
    </source>
</evidence>
<gene>
    <name evidence="7" type="ORF">FHS03_004937</name>
</gene>
<feature type="transmembrane region" description="Helical" evidence="6">
    <location>
        <begin position="198"/>
        <end position="214"/>
    </location>
</feature>
<comment type="caution">
    <text evidence="7">The sequence shown here is derived from an EMBL/GenBank/DDBJ whole genome shotgun (WGS) entry which is preliminary data.</text>
</comment>
<evidence type="ECO:0000256" key="1">
    <source>
        <dbReference type="ARBA" id="ARBA00004141"/>
    </source>
</evidence>
<dbReference type="Pfam" id="PF01040">
    <property type="entry name" value="UbiA"/>
    <property type="match status" value="1"/>
</dbReference>
<sequence length="296" mass="30076">MNTLIRKAPALGVYLRLGRVSNLPTVWTNVLAGTVLGGGGAAAFQPRTALVMAAISAFYLAGMYLNDAFDRAIDARERPSRPIPAGEISAAAVFCTGFALLALGLFGLALCGAAPVLSGCALAACILLYDVWHKGNPASPLVMGVCRALVYLAAGAAAAAPQQLPGAALAAAGLAVLAHVAGLTYAAKQESLDRMERLWPLAVLAIAPLAYAPAALDMAAAAMLLVLLVADVLAVRLLRRRAARGDVGRAVAQLIAAISLLDGLILAAAGAPLPLLAACVTAYGATRLLQRVIPGT</sequence>
<feature type="transmembrane region" description="Helical" evidence="6">
    <location>
        <begin position="250"/>
        <end position="271"/>
    </location>
</feature>